<proteinExistence type="predicted"/>
<sequence>MIKILCLACVLIVSLSKATPAISESGINKRLLKFQFSLGSLPKFIGSIERLLDKCKARLRCQTNPGRLCDKRDVFDELSDQRNALNMRRWAVGGSASVQQRLLQFRLWFAYLKLRFCRINL</sequence>
<evidence type="ECO:0000313" key="2">
    <source>
        <dbReference type="EMBL" id="KAK7482727.1"/>
    </source>
</evidence>
<organism evidence="2 3">
    <name type="scientific">Batillaria attramentaria</name>
    <dbReference type="NCBI Taxonomy" id="370345"/>
    <lineage>
        <taxon>Eukaryota</taxon>
        <taxon>Metazoa</taxon>
        <taxon>Spiralia</taxon>
        <taxon>Lophotrochozoa</taxon>
        <taxon>Mollusca</taxon>
        <taxon>Gastropoda</taxon>
        <taxon>Caenogastropoda</taxon>
        <taxon>Sorbeoconcha</taxon>
        <taxon>Cerithioidea</taxon>
        <taxon>Batillariidae</taxon>
        <taxon>Batillaria</taxon>
    </lineage>
</organism>
<gene>
    <name evidence="2" type="ORF">BaRGS_00026025</name>
</gene>
<protein>
    <submittedName>
        <fullName evidence="2">Uncharacterized protein</fullName>
    </submittedName>
</protein>
<evidence type="ECO:0000313" key="3">
    <source>
        <dbReference type="Proteomes" id="UP001519460"/>
    </source>
</evidence>
<feature type="signal peptide" evidence="1">
    <location>
        <begin position="1"/>
        <end position="18"/>
    </location>
</feature>
<dbReference type="Proteomes" id="UP001519460">
    <property type="component" value="Unassembled WGS sequence"/>
</dbReference>
<keyword evidence="1" id="KW-0732">Signal</keyword>
<feature type="chain" id="PRO_5044891975" evidence="1">
    <location>
        <begin position="19"/>
        <end position="121"/>
    </location>
</feature>
<dbReference type="AlphaFoldDB" id="A0ABD0K6J6"/>
<evidence type="ECO:0000256" key="1">
    <source>
        <dbReference type="SAM" id="SignalP"/>
    </source>
</evidence>
<comment type="caution">
    <text evidence="2">The sequence shown here is derived from an EMBL/GenBank/DDBJ whole genome shotgun (WGS) entry which is preliminary data.</text>
</comment>
<keyword evidence="3" id="KW-1185">Reference proteome</keyword>
<feature type="non-terminal residue" evidence="2">
    <location>
        <position position="121"/>
    </location>
</feature>
<dbReference type="EMBL" id="JACVVK020000239">
    <property type="protein sequence ID" value="KAK7482727.1"/>
    <property type="molecule type" value="Genomic_DNA"/>
</dbReference>
<accession>A0ABD0K6J6</accession>
<reference evidence="2 3" key="1">
    <citation type="journal article" date="2023" name="Sci. Data">
        <title>Genome assembly of the Korean intertidal mud-creeper Batillaria attramentaria.</title>
        <authorList>
            <person name="Patra A.K."/>
            <person name="Ho P.T."/>
            <person name="Jun S."/>
            <person name="Lee S.J."/>
            <person name="Kim Y."/>
            <person name="Won Y.J."/>
        </authorList>
    </citation>
    <scope>NUCLEOTIDE SEQUENCE [LARGE SCALE GENOMIC DNA]</scope>
    <source>
        <strain evidence="2">Wonlab-2016</strain>
    </source>
</reference>
<name>A0ABD0K6J6_9CAEN</name>